<name>A0A968GEP1_9SPIO</name>
<feature type="domain" description="Sporulation stage II protein D amidase enhancer LytB N-terminal" evidence="3">
    <location>
        <begin position="410"/>
        <end position="498"/>
    </location>
</feature>
<feature type="repeat" description="TPR" evidence="1">
    <location>
        <begin position="185"/>
        <end position="218"/>
    </location>
</feature>
<organism evidence="4 5">
    <name type="scientific">Entomospira nematocerorum</name>
    <dbReference type="NCBI Taxonomy" id="2719987"/>
    <lineage>
        <taxon>Bacteria</taxon>
        <taxon>Pseudomonadati</taxon>
        <taxon>Spirochaetota</taxon>
        <taxon>Spirochaetia</taxon>
        <taxon>Spirochaetales</taxon>
        <taxon>Spirochaetaceae</taxon>
        <taxon>Entomospira</taxon>
    </lineage>
</organism>
<dbReference type="Gene3D" id="1.25.40.10">
    <property type="entry name" value="Tetratricopeptide repeat domain"/>
    <property type="match status" value="1"/>
</dbReference>
<sequence>MPIIFNLIRHKHIHYQGLFFFIILSLSIHPLQAQDHILNPPTATQKRNISQRNYRQAIQLFYHGDFEASLQKHLTNIKHDPLFFDSYYEAIALLRESSRNKEAVSIAEQLFHLSPEPEKVIELYFITLVQSNQLQKARTIEEQLPIQVTHHETLFYQGFLSYRLREYTVAIALFEQALLHDPHFAAAAFFIGLTYQAENLHQRAVEAFSRTLNIEPNFTSALYPLAISQLALGKKYDALTNLRRARNLLPRSQRIQKKIAEIEATLPKNTAPSSNQQQDNRKKNITLPSIKHNAPMKDGIIPIRIGLVEDIRQLQVKTSPHYYIQDHNRTILYKSSNSELLTIQALDNTITIYDENKTLILTSASSLFIGYDSNQASTAVFDIINGAGYYFSSVVTRYYRGQLELLPRSHNRLSLINHLNLEEYLYSVVPSEMPAYWPEEALKAQAVAARTYALATMGTYNSRGFDLLSSVASQAYTGLAGEHERTTKAVNDTAGMVLYSKTNQDLMVTYYSANHGGYSEYGHSVWNHARANEHVAVADIKENNKRKEFLPLHQLQFWLKERPLTHSSWPKHYSSFAFRSAVWIDNEDMQARILSRRNIEMGSIISLATKNRGISGRVSVIEVKGERETHTIHQDIIRSSLGGLRSNLFTIESIHFNSDHPEYFIIYTAGWGHGVGLDQSGSAGMAADGYSWKQILKHYYPNGQLKKYHKLS</sequence>
<dbReference type="AlphaFoldDB" id="A0A968GEP1"/>
<dbReference type="NCBIfam" id="TIGR02669">
    <property type="entry name" value="SpoIID_LytB"/>
    <property type="match status" value="1"/>
</dbReference>
<evidence type="ECO:0000259" key="3">
    <source>
        <dbReference type="Pfam" id="PF08486"/>
    </source>
</evidence>
<gene>
    <name evidence="4" type="ORF">HCT46_00340</name>
</gene>
<evidence type="ECO:0000313" key="5">
    <source>
        <dbReference type="Proteomes" id="UP000752013"/>
    </source>
</evidence>
<keyword evidence="1" id="KW-0802">TPR repeat</keyword>
<feature type="region of interest" description="Disordered" evidence="2">
    <location>
        <begin position="266"/>
        <end position="286"/>
    </location>
</feature>
<dbReference type="EMBL" id="JAATLK010000001">
    <property type="protein sequence ID" value="NIZ46376.1"/>
    <property type="molecule type" value="Genomic_DNA"/>
</dbReference>
<evidence type="ECO:0000256" key="2">
    <source>
        <dbReference type="SAM" id="MobiDB-lite"/>
    </source>
</evidence>
<keyword evidence="5" id="KW-1185">Reference proteome</keyword>
<dbReference type="PANTHER" id="PTHR30032:SF4">
    <property type="entry name" value="AMIDASE ENHANCER"/>
    <property type="match status" value="1"/>
</dbReference>
<evidence type="ECO:0000313" key="4">
    <source>
        <dbReference type="EMBL" id="NIZ46376.1"/>
    </source>
</evidence>
<accession>A0A968GEP1</accession>
<evidence type="ECO:0000256" key="1">
    <source>
        <dbReference type="PROSITE-ProRule" id="PRU00339"/>
    </source>
</evidence>
<feature type="repeat" description="TPR" evidence="1">
    <location>
        <begin position="151"/>
        <end position="184"/>
    </location>
</feature>
<dbReference type="InterPro" id="IPR013486">
    <property type="entry name" value="SpoIID/LytB"/>
</dbReference>
<feature type="compositionally biased region" description="Polar residues" evidence="2">
    <location>
        <begin position="267"/>
        <end position="278"/>
    </location>
</feature>
<proteinExistence type="predicted"/>
<dbReference type="Pfam" id="PF08486">
    <property type="entry name" value="SpoIID"/>
    <property type="match status" value="1"/>
</dbReference>
<dbReference type="InterPro" id="IPR013693">
    <property type="entry name" value="SpoIID/LytB_N"/>
</dbReference>
<dbReference type="InterPro" id="IPR011990">
    <property type="entry name" value="TPR-like_helical_dom_sf"/>
</dbReference>
<dbReference type="InterPro" id="IPR019734">
    <property type="entry name" value="TPR_rpt"/>
</dbReference>
<dbReference type="Proteomes" id="UP000752013">
    <property type="component" value="Unassembled WGS sequence"/>
</dbReference>
<reference evidence="4" key="1">
    <citation type="submission" date="2020-03" db="EMBL/GenBank/DDBJ databases">
        <title>Spirochaetal bacteria isolated from arthropods constitute a novel genus Entomospira genus novum within the order Spirochaetales.</title>
        <authorList>
            <person name="Grana-Miraglia L."/>
            <person name="Sikutova S."/>
            <person name="Fingerle V."/>
            <person name="Sing A."/>
            <person name="Castillo-Ramirez S."/>
            <person name="Margos G."/>
            <person name="Rudolf I."/>
        </authorList>
    </citation>
    <scope>NUCLEOTIDE SEQUENCE</scope>
    <source>
        <strain evidence="4">BR208</strain>
    </source>
</reference>
<dbReference type="GO" id="GO:0030435">
    <property type="term" value="P:sporulation resulting in formation of a cellular spore"/>
    <property type="evidence" value="ECO:0007669"/>
    <property type="project" value="InterPro"/>
</dbReference>
<dbReference type="InterPro" id="IPR051922">
    <property type="entry name" value="Bact_Sporulation_Assoc"/>
</dbReference>
<dbReference type="GO" id="GO:0030288">
    <property type="term" value="C:outer membrane-bounded periplasmic space"/>
    <property type="evidence" value="ECO:0007669"/>
    <property type="project" value="TreeGrafter"/>
</dbReference>
<dbReference type="PROSITE" id="PS50005">
    <property type="entry name" value="TPR"/>
    <property type="match status" value="2"/>
</dbReference>
<dbReference type="SUPFAM" id="SSF48452">
    <property type="entry name" value="TPR-like"/>
    <property type="match status" value="1"/>
</dbReference>
<dbReference type="PANTHER" id="PTHR30032">
    <property type="entry name" value="N-ACETYLMURAMOYL-L-ALANINE AMIDASE-RELATED"/>
    <property type="match status" value="1"/>
</dbReference>
<dbReference type="RefSeq" id="WP_167702846.1">
    <property type="nucleotide sequence ID" value="NZ_CP118168.1"/>
</dbReference>
<protein>
    <submittedName>
        <fullName evidence="4">SpoIID/LytB domain-containing protein</fullName>
    </submittedName>
</protein>
<comment type="caution">
    <text evidence="4">The sequence shown here is derived from an EMBL/GenBank/DDBJ whole genome shotgun (WGS) entry which is preliminary data.</text>
</comment>
<dbReference type="SMART" id="SM00028">
    <property type="entry name" value="TPR"/>
    <property type="match status" value="4"/>
</dbReference>